<reference evidence="1 2" key="1">
    <citation type="submission" date="2021-06" db="EMBL/GenBank/DDBJ databases">
        <authorList>
            <person name="Kallberg Y."/>
            <person name="Tangrot J."/>
            <person name="Rosling A."/>
        </authorList>
    </citation>
    <scope>NUCLEOTIDE SEQUENCE [LARGE SCALE GENOMIC DNA]</scope>
    <source>
        <strain evidence="1 2">120-4 pot B 10/14</strain>
    </source>
</reference>
<name>A0ABN7XQX2_GIGMA</name>
<feature type="non-terminal residue" evidence="1">
    <location>
        <position position="49"/>
    </location>
</feature>
<comment type="caution">
    <text evidence="1">The sequence shown here is derived from an EMBL/GenBank/DDBJ whole genome shotgun (WGS) entry which is preliminary data.</text>
</comment>
<proteinExistence type="predicted"/>
<organism evidence="1 2">
    <name type="scientific">Gigaspora margarita</name>
    <dbReference type="NCBI Taxonomy" id="4874"/>
    <lineage>
        <taxon>Eukaryota</taxon>
        <taxon>Fungi</taxon>
        <taxon>Fungi incertae sedis</taxon>
        <taxon>Mucoromycota</taxon>
        <taxon>Glomeromycotina</taxon>
        <taxon>Glomeromycetes</taxon>
        <taxon>Diversisporales</taxon>
        <taxon>Gigasporaceae</taxon>
        <taxon>Gigaspora</taxon>
    </lineage>
</organism>
<accession>A0ABN7XQX2</accession>
<sequence>YENKQGNGMKKDILNLDKKLSEYNVPVFGMFITNEYVEIPYLKTINLYF</sequence>
<keyword evidence="2" id="KW-1185">Reference proteome</keyword>
<evidence type="ECO:0000313" key="2">
    <source>
        <dbReference type="Proteomes" id="UP000789901"/>
    </source>
</evidence>
<dbReference type="EMBL" id="CAJVQB010162908">
    <property type="protein sequence ID" value="CAG8856706.1"/>
    <property type="molecule type" value="Genomic_DNA"/>
</dbReference>
<dbReference type="Proteomes" id="UP000789901">
    <property type="component" value="Unassembled WGS sequence"/>
</dbReference>
<evidence type="ECO:0000313" key="1">
    <source>
        <dbReference type="EMBL" id="CAG8856706.1"/>
    </source>
</evidence>
<gene>
    <name evidence="1" type="ORF">GMARGA_LOCUS45527</name>
</gene>
<protein>
    <submittedName>
        <fullName evidence="1">33624_t:CDS:1</fullName>
    </submittedName>
</protein>
<feature type="non-terminal residue" evidence="1">
    <location>
        <position position="1"/>
    </location>
</feature>